<evidence type="ECO:0008006" key="3">
    <source>
        <dbReference type="Google" id="ProtNLM"/>
    </source>
</evidence>
<dbReference type="Proteomes" id="UP001592531">
    <property type="component" value="Unassembled WGS sequence"/>
</dbReference>
<sequence>MPACLECGHPIPEDDTEPDGFCSYRCALLQAQYMPLPDTAPEGW</sequence>
<evidence type="ECO:0000313" key="2">
    <source>
        <dbReference type="Proteomes" id="UP001592531"/>
    </source>
</evidence>
<evidence type="ECO:0000313" key="1">
    <source>
        <dbReference type="EMBL" id="MFC1418580.1"/>
    </source>
</evidence>
<gene>
    <name evidence="1" type="ORF">ACEZDE_18375</name>
</gene>
<accession>A0ABV6VXY1</accession>
<dbReference type="EMBL" id="JBHFAB010000013">
    <property type="protein sequence ID" value="MFC1418580.1"/>
    <property type="molecule type" value="Genomic_DNA"/>
</dbReference>
<dbReference type="RefSeq" id="WP_380537376.1">
    <property type="nucleotide sequence ID" value="NZ_JBHFAB010000013.1"/>
</dbReference>
<protein>
    <recommendedName>
        <fullName evidence="3">DNA gyrase inhibitor YacG</fullName>
    </recommendedName>
</protein>
<name>A0ABV6VXY1_9ACTN</name>
<comment type="caution">
    <text evidence="1">The sequence shown here is derived from an EMBL/GenBank/DDBJ whole genome shotgun (WGS) entry which is preliminary data.</text>
</comment>
<proteinExistence type="predicted"/>
<organism evidence="1 2">
    <name type="scientific">Streptacidiphilus cavernicola</name>
    <dbReference type="NCBI Taxonomy" id="3342716"/>
    <lineage>
        <taxon>Bacteria</taxon>
        <taxon>Bacillati</taxon>
        <taxon>Actinomycetota</taxon>
        <taxon>Actinomycetes</taxon>
        <taxon>Kitasatosporales</taxon>
        <taxon>Streptomycetaceae</taxon>
        <taxon>Streptacidiphilus</taxon>
    </lineage>
</organism>
<reference evidence="1 2" key="1">
    <citation type="submission" date="2024-09" db="EMBL/GenBank/DDBJ databases">
        <authorList>
            <person name="Lee S.D."/>
        </authorList>
    </citation>
    <scope>NUCLEOTIDE SEQUENCE [LARGE SCALE GENOMIC DNA]</scope>
    <source>
        <strain evidence="1 2">N8-3</strain>
    </source>
</reference>
<keyword evidence="2" id="KW-1185">Reference proteome</keyword>